<evidence type="ECO:0000313" key="3">
    <source>
        <dbReference type="Proteomes" id="UP001268683"/>
    </source>
</evidence>
<dbReference type="InterPro" id="IPR036291">
    <property type="entry name" value="NAD(P)-bd_dom_sf"/>
</dbReference>
<dbReference type="RefSeq" id="WP_310797654.1">
    <property type="nucleotide sequence ID" value="NZ_CP123872.1"/>
</dbReference>
<evidence type="ECO:0000313" key="2">
    <source>
        <dbReference type="EMBL" id="WND01824.1"/>
    </source>
</evidence>
<feature type="domain" description="Enoyl reductase (ER)" evidence="1">
    <location>
        <begin position="11"/>
        <end position="321"/>
    </location>
</feature>
<dbReference type="SUPFAM" id="SSF50129">
    <property type="entry name" value="GroES-like"/>
    <property type="match status" value="1"/>
</dbReference>
<dbReference type="PROSITE" id="PS01162">
    <property type="entry name" value="QOR_ZETA_CRYSTAL"/>
    <property type="match status" value="1"/>
</dbReference>
<dbReference type="PANTHER" id="PTHR43677">
    <property type="entry name" value="SHORT-CHAIN DEHYDROGENASE/REDUCTASE"/>
    <property type="match status" value="1"/>
</dbReference>
<dbReference type="SUPFAM" id="SSF51735">
    <property type="entry name" value="NAD(P)-binding Rossmann-fold domains"/>
    <property type="match status" value="1"/>
</dbReference>
<reference evidence="2" key="1">
    <citation type="submission" date="2023-04" db="EMBL/GenBank/DDBJ databases">
        <title>Complete genome sequence of Temperatibacter marinus.</title>
        <authorList>
            <person name="Rong J.-C."/>
            <person name="Yi M.-L."/>
            <person name="Zhao Q."/>
        </authorList>
    </citation>
    <scope>NUCLEOTIDE SEQUENCE</scope>
    <source>
        <strain evidence="2">NBRC 110045</strain>
    </source>
</reference>
<evidence type="ECO:0000259" key="1">
    <source>
        <dbReference type="SMART" id="SM00829"/>
    </source>
</evidence>
<sequence length="325" mass="34861">MKAIICSTLDGPNALTYGDFDDPEISAGMVKVEMKAASLNFPDVLITYGKYQMKPELPFIPGGEGAGVITEVGEGVTHLAVGDRVMVTTMAGAFADYAVVPAMMAMKIPETMSFSEAAAFMIIYGTSYHALKQRANIQSGEKLLVMGAAGGVGLATIQIAKAMGAEVIAAASNSEKLAVCEQNGADHCINYSEGDVKALFKQAAPKGFDVVYDPVGGDMSEIAFRNMAYNGRHLVIGFAAGDIPAIPANLALLKMCQLVGVFWGSWAMKFPQDQMRNMKELFELYEAKKVKPLVESSYKMADFKEAYACLTERRVKGKVVLEIGS</sequence>
<dbReference type="AlphaFoldDB" id="A0AA52H8G8"/>
<dbReference type="PANTHER" id="PTHR43677:SF4">
    <property type="entry name" value="QUINONE OXIDOREDUCTASE-LIKE PROTEIN 2"/>
    <property type="match status" value="1"/>
</dbReference>
<dbReference type="InterPro" id="IPR013154">
    <property type="entry name" value="ADH-like_N"/>
</dbReference>
<dbReference type="Proteomes" id="UP001268683">
    <property type="component" value="Chromosome"/>
</dbReference>
<dbReference type="InterPro" id="IPR002364">
    <property type="entry name" value="Quin_OxRdtase/zeta-crystal_CS"/>
</dbReference>
<dbReference type="InterPro" id="IPR013149">
    <property type="entry name" value="ADH-like_C"/>
</dbReference>
<dbReference type="InterPro" id="IPR020843">
    <property type="entry name" value="ER"/>
</dbReference>
<dbReference type="CDD" id="cd08241">
    <property type="entry name" value="QOR1"/>
    <property type="match status" value="1"/>
</dbReference>
<dbReference type="Pfam" id="PF00107">
    <property type="entry name" value="ADH_zinc_N"/>
    <property type="match status" value="1"/>
</dbReference>
<dbReference type="EMBL" id="CP123872">
    <property type="protein sequence ID" value="WND01824.1"/>
    <property type="molecule type" value="Genomic_DNA"/>
</dbReference>
<keyword evidence="2" id="KW-0560">Oxidoreductase</keyword>
<dbReference type="SMART" id="SM00829">
    <property type="entry name" value="PKS_ER"/>
    <property type="match status" value="1"/>
</dbReference>
<gene>
    <name evidence="2" type="ORF">QGN29_09700</name>
</gene>
<dbReference type="Pfam" id="PF08240">
    <property type="entry name" value="ADH_N"/>
    <property type="match status" value="1"/>
</dbReference>
<proteinExistence type="predicted"/>
<dbReference type="InterPro" id="IPR011032">
    <property type="entry name" value="GroES-like_sf"/>
</dbReference>
<dbReference type="GO" id="GO:0016491">
    <property type="term" value="F:oxidoreductase activity"/>
    <property type="evidence" value="ECO:0007669"/>
    <property type="project" value="UniProtKB-KW"/>
</dbReference>
<organism evidence="2 3">
    <name type="scientific">Temperatibacter marinus</name>
    <dbReference type="NCBI Taxonomy" id="1456591"/>
    <lineage>
        <taxon>Bacteria</taxon>
        <taxon>Pseudomonadati</taxon>
        <taxon>Pseudomonadota</taxon>
        <taxon>Alphaproteobacteria</taxon>
        <taxon>Kordiimonadales</taxon>
        <taxon>Temperatibacteraceae</taxon>
        <taxon>Temperatibacter</taxon>
    </lineage>
</organism>
<accession>A0AA52H8G8</accession>
<dbReference type="KEGG" id="tmk:QGN29_09700"/>
<keyword evidence="3" id="KW-1185">Reference proteome</keyword>
<dbReference type="Gene3D" id="3.90.180.10">
    <property type="entry name" value="Medium-chain alcohol dehydrogenases, catalytic domain"/>
    <property type="match status" value="1"/>
</dbReference>
<dbReference type="InterPro" id="IPR051397">
    <property type="entry name" value="Zn-ADH-like_protein"/>
</dbReference>
<dbReference type="GO" id="GO:0008270">
    <property type="term" value="F:zinc ion binding"/>
    <property type="evidence" value="ECO:0007669"/>
    <property type="project" value="InterPro"/>
</dbReference>
<protein>
    <submittedName>
        <fullName evidence="2">NADPH:quinone oxidoreductase family protein</fullName>
        <ecNumber evidence="2">1.-.-.-</ecNumber>
    </submittedName>
</protein>
<dbReference type="Gene3D" id="3.40.50.720">
    <property type="entry name" value="NAD(P)-binding Rossmann-like Domain"/>
    <property type="match status" value="1"/>
</dbReference>
<dbReference type="EC" id="1.-.-.-" evidence="2"/>
<name>A0AA52H8G8_9PROT</name>